<name>A0ABS2TU91_9ACTN</name>
<dbReference type="Pfam" id="PF00296">
    <property type="entry name" value="Bac_luciferase"/>
    <property type="match status" value="1"/>
</dbReference>
<proteinExistence type="predicted"/>
<dbReference type="InterPro" id="IPR050564">
    <property type="entry name" value="F420-G6PD/mer"/>
</dbReference>
<reference evidence="3 4" key="1">
    <citation type="submission" date="2021-01" db="EMBL/GenBank/DDBJ databases">
        <title>Streptomyces acididurans sp. nov., isolated from a peat swamp forest soil.</title>
        <authorList>
            <person name="Chantavorakit T."/>
            <person name="Duangmal K."/>
        </authorList>
    </citation>
    <scope>NUCLEOTIDE SEQUENCE [LARGE SCALE GENOMIC DNA]</scope>
    <source>
        <strain evidence="3 4">KK5PA1</strain>
    </source>
</reference>
<accession>A0ABS2TU91</accession>
<protein>
    <submittedName>
        <fullName evidence="3">LLM class flavin-dependent oxidoreductase</fullName>
    </submittedName>
</protein>
<evidence type="ECO:0000259" key="2">
    <source>
        <dbReference type="Pfam" id="PF00296"/>
    </source>
</evidence>
<feature type="domain" description="Luciferase-like" evidence="2">
    <location>
        <begin position="16"/>
        <end position="230"/>
    </location>
</feature>
<dbReference type="Gene3D" id="3.20.20.30">
    <property type="entry name" value="Luciferase-like domain"/>
    <property type="match status" value="1"/>
</dbReference>
<keyword evidence="4" id="KW-1185">Reference proteome</keyword>
<dbReference type="PANTHER" id="PTHR43244">
    <property type="match status" value="1"/>
</dbReference>
<keyword evidence="1" id="KW-0560">Oxidoreductase</keyword>
<dbReference type="InterPro" id="IPR036661">
    <property type="entry name" value="Luciferase-like_sf"/>
</dbReference>
<comment type="caution">
    <text evidence="3">The sequence shown here is derived from an EMBL/GenBank/DDBJ whole genome shotgun (WGS) entry which is preliminary data.</text>
</comment>
<dbReference type="SUPFAM" id="SSF51679">
    <property type="entry name" value="Bacterial luciferase-like"/>
    <property type="match status" value="1"/>
</dbReference>
<dbReference type="PANTHER" id="PTHR43244:SF1">
    <property type="entry name" value="5,10-METHYLENETETRAHYDROMETHANOPTERIN REDUCTASE"/>
    <property type="match status" value="1"/>
</dbReference>
<dbReference type="RefSeq" id="WP_205358428.1">
    <property type="nucleotide sequence ID" value="NZ_JADKYB010000009.1"/>
</dbReference>
<dbReference type="EMBL" id="JADKYB010000009">
    <property type="protein sequence ID" value="MBM9506566.1"/>
    <property type="molecule type" value="Genomic_DNA"/>
</dbReference>
<dbReference type="Proteomes" id="UP000749040">
    <property type="component" value="Unassembled WGS sequence"/>
</dbReference>
<sequence>MTDYGHDLVFGTLLEPPGDNPRRVVELAEFTEEAGLDLASLSDHPYWPERLDTMALLSVIVARTTRLRVLSNLANLPLRPPTTLARTAATLDILSGGRFELGIGTGTQHFWDAITAEGGPRRTAGESIEALDEAVRIVRALWAPGSDLRFHGKHYRLDGAKTGPAPAHDIGIWLGAYQPRLLRLTGRVADAWVPSSPFLPPEHLPAANRVIDDAATAAGRSPQAVRRAYNVEGEFGTGTGFLQGPPRMWAEQLAHLALTEGISTFMLYRAEQPDAIRRFGKEVAPAVRELVAQGRGSGGANSPNR</sequence>
<organism evidence="3 4">
    <name type="scientific">Actinacidiphila acididurans</name>
    <dbReference type="NCBI Taxonomy" id="2784346"/>
    <lineage>
        <taxon>Bacteria</taxon>
        <taxon>Bacillati</taxon>
        <taxon>Actinomycetota</taxon>
        <taxon>Actinomycetes</taxon>
        <taxon>Kitasatosporales</taxon>
        <taxon>Streptomycetaceae</taxon>
        <taxon>Actinacidiphila</taxon>
    </lineage>
</organism>
<evidence type="ECO:0000256" key="1">
    <source>
        <dbReference type="ARBA" id="ARBA00023002"/>
    </source>
</evidence>
<dbReference type="InterPro" id="IPR011251">
    <property type="entry name" value="Luciferase-like_dom"/>
</dbReference>
<evidence type="ECO:0000313" key="4">
    <source>
        <dbReference type="Proteomes" id="UP000749040"/>
    </source>
</evidence>
<gene>
    <name evidence="3" type="ORF">ITX44_18795</name>
</gene>
<evidence type="ECO:0000313" key="3">
    <source>
        <dbReference type="EMBL" id="MBM9506566.1"/>
    </source>
</evidence>